<name>A0A226HJ26_9FLAO</name>
<dbReference type="Gene3D" id="3.30.429.10">
    <property type="entry name" value="Macrophage Migration Inhibitory Factor"/>
    <property type="match status" value="1"/>
</dbReference>
<sequence>MPHVIVKMYPGSSEEQKEKIAQEITNVIIKHTGKPEEAISIAIAEVTEDLWIQEVYDKEISPNKESLYKKPGY</sequence>
<dbReference type="InterPro" id="IPR004370">
    <property type="entry name" value="4-OT-like_dom"/>
</dbReference>
<gene>
    <name evidence="4" type="ORF">B0A66_05710</name>
</gene>
<evidence type="ECO:0000256" key="2">
    <source>
        <dbReference type="PIRSR" id="PIRSR037799-1"/>
    </source>
</evidence>
<dbReference type="InterPro" id="IPR014347">
    <property type="entry name" value="Tautomerase/MIF_sf"/>
</dbReference>
<dbReference type="RefSeq" id="WP_089049014.1">
    <property type="nucleotide sequence ID" value="NZ_FXTV01000006.1"/>
</dbReference>
<dbReference type="GO" id="GO:0005737">
    <property type="term" value="C:cytoplasm"/>
    <property type="evidence" value="ECO:0007669"/>
    <property type="project" value="InterPro"/>
</dbReference>
<feature type="domain" description="4-oxalocrotonate tautomerase-like" evidence="3">
    <location>
        <begin position="2"/>
        <end position="54"/>
    </location>
</feature>
<evidence type="ECO:0000313" key="4">
    <source>
        <dbReference type="EMBL" id="OXA93868.1"/>
    </source>
</evidence>
<dbReference type="OrthoDB" id="5405937at2"/>
<keyword evidence="1" id="KW-0413">Isomerase</keyword>
<dbReference type="SUPFAM" id="SSF55331">
    <property type="entry name" value="Tautomerase/MIF"/>
    <property type="match status" value="1"/>
</dbReference>
<dbReference type="InterPro" id="IPR017284">
    <property type="entry name" value="Tautomerase_PptA"/>
</dbReference>
<organism evidence="4 5">
    <name type="scientific">Flavobacterium hercynium</name>
    <dbReference type="NCBI Taxonomy" id="387094"/>
    <lineage>
        <taxon>Bacteria</taxon>
        <taxon>Pseudomonadati</taxon>
        <taxon>Bacteroidota</taxon>
        <taxon>Flavobacteriia</taxon>
        <taxon>Flavobacteriales</taxon>
        <taxon>Flavobacteriaceae</taxon>
        <taxon>Flavobacterium</taxon>
    </lineage>
</organism>
<dbReference type="EMBL" id="MUGW01000012">
    <property type="protein sequence ID" value="OXA93868.1"/>
    <property type="molecule type" value="Genomic_DNA"/>
</dbReference>
<proteinExistence type="predicted"/>
<dbReference type="Pfam" id="PF01361">
    <property type="entry name" value="Tautomerase"/>
    <property type="match status" value="1"/>
</dbReference>
<keyword evidence="5" id="KW-1185">Reference proteome</keyword>
<dbReference type="GO" id="GO:0016862">
    <property type="term" value="F:intramolecular oxidoreductase activity, interconverting keto- and enol-groups"/>
    <property type="evidence" value="ECO:0007669"/>
    <property type="project" value="InterPro"/>
</dbReference>
<dbReference type="PIRSF" id="PIRSF037799">
    <property type="entry name" value="Tautomer_YdcE_prd"/>
    <property type="match status" value="1"/>
</dbReference>
<dbReference type="AlphaFoldDB" id="A0A226HJ26"/>
<dbReference type="Proteomes" id="UP000198345">
    <property type="component" value="Unassembled WGS sequence"/>
</dbReference>
<comment type="caution">
    <text evidence="4">The sequence shown here is derived from an EMBL/GenBank/DDBJ whole genome shotgun (WGS) entry which is preliminary data.</text>
</comment>
<accession>A0A226HJ26</accession>
<reference evidence="4 5" key="1">
    <citation type="submission" date="2016-11" db="EMBL/GenBank/DDBJ databases">
        <title>Whole genomes of Flavobacteriaceae.</title>
        <authorList>
            <person name="Stine C."/>
            <person name="Li C."/>
            <person name="Tadesse D."/>
        </authorList>
    </citation>
    <scope>NUCLEOTIDE SEQUENCE [LARGE SCALE GENOMIC DNA]</scope>
    <source>
        <strain evidence="4 5">DSM 18292</strain>
    </source>
</reference>
<evidence type="ECO:0000313" key="5">
    <source>
        <dbReference type="Proteomes" id="UP000198345"/>
    </source>
</evidence>
<feature type="active site" description="Proton acceptor; via imino nitrogen" evidence="2">
    <location>
        <position position="2"/>
    </location>
</feature>
<protein>
    <submittedName>
        <fullName evidence="4">4-oxalocrotonate tautomerase</fullName>
    </submittedName>
</protein>
<evidence type="ECO:0000256" key="1">
    <source>
        <dbReference type="ARBA" id="ARBA00023235"/>
    </source>
</evidence>
<evidence type="ECO:0000259" key="3">
    <source>
        <dbReference type="Pfam" id="PF01361"/>
    </source>
</evidence>